<dbReference type="InterPro" id="IPR003593">
    <property type="entry name" value="AAA+_ATPase"/>
</dbReference>
<proteinExistence type="predicted"/>
<organism evidence="2 3">
    <name type="scientific">Corynebacterium testudinoris</name>
    <dbReference type="NCBI Taxonomy" id="136857"/>
    <lineage>
        <taxon>Bacteria</taxon>
        <taxon>Bacillati</taxon>
        <taxon>Actinomycetota</taxon>
        <taxon>Actinomycetes</taxon>
        <taxon>Mycobacteriales</taxon>
        <taxon>Corynebacteriaceae</taxon>
        <taxon>Corynebacterium</taxon>
    </lineage>
</organism>
<reference evidence="2 3" key="1">
    <citation type="journal article" date="2015" name="Genome Announc.">
        <title>Complete Genome Sequence of the Type Strain Corynebacterium testudinoris DSM 44614, Recovered from Necrotic Lesions in the Mouth of a Tortoise.</title>
        <authorList>
            <person name="Ruckert C."/>
            <person name="Kriete M."/>
            <person name="Jaenicke S."/>
            <person name="Winkler A."/>
            <person name="Tauch A."/>
        </authorList>
    </citation>
    <scope>NUCLEOTIDE SEQUENCE [LARGE SCALE GENOMIC DNA]</scope>
    <source>
        <strain evidence="2 3">DSM 44614</strain>
    </source>
</reference>
<evidence type="ECO:0000313" key="2">
    <source>
        <dbReference type="EMBL" id="AKK09913.1"/>
    </source>
</evidence>
<dbReference type="SUPFAM" id="SSF52540">
    <property type="entry name" value="P-loop containing nucleoside triphosphate hydrolases"/>
    <property type="match status" value="1"/>
</dbReference>
<gene>
    <name evidence="2" type="ORF">CTEST_12535</name>
</gene>
<dbReference type="EMBL" id="CP011545">
    <property type="protein sequence ID" value="AKK09913.1"/>
    <property type="molecule type" value="Genomic_DNA"/>
</dbReference>
<sequence>MSWRPAEAIWCIPITKANYRASYGRVRHGDFTKDYFQIPGSIYDDTVRLLMDGDGSTNAKIDYIWPGGKLSDEIRKSSSERRLRMSWPYGNAPRPWRATRIPDAGTIETFPGDPNVFTQGLEPVDAAAAVNRQWDAANSAGIHAWAVAVKLKGEEHQVHTRMYLVDPPPGYEWASVDLLPPAVQTLIHGGKDSALLHVFRPPVRAQRLVNQIQNALQNGPNVLLTGPPGTGKTVALEDLRSVMEGQLDQWEFSPERNHDSWRGRPNPTERVQTVSLVFHPGYSYENFVLGVFPHPQEPGGVQVIPGPLLELAHFAEAEGRVGLLIVDEFNRGQAAAIFGDTLALLDEDKRSHLATGIAGAQITRRYPTQKVTVSEDFRHDAQDDGSVPAQLSLPRQLKLVAAMNSSDRSVAVLDSAMRRRFSIIEVAPDYDVLADHFGIDPASPLPEAPAEPDDVKLMAIRLLQMLNERVRAVSGPDFELGHSLVWKVSGENVDAAMDSLAHAVDQRLIATLRMSYRDDPETLGAILKAPEASAGVPDTSRFASWVDAPSDLDQYAPRSLHIMTLVGSEPVEAWAILGTLVGP</sequence>
<dbReference type="Pfam" id="PF07728">
    <property type="entry name" value="AAA_5"/>
    <property type="match status" value="1"/>
</dbReference>
<dbReference type="PATRIC" id="fig|136857.5.peg.2476"/>
<dbReference type="Gene3D" id="3.40.50.300">
    <property type="entry name" value="P-loop containing nucleotide triphosphate hydrolases"/>
    <property type="match status" value="1"/>
</dbReference>
<dbReference type="AlphaFoldDB" id="A0A0G3HD71"/>
<reference evidence="3" key="2">
    <citation type="submission" date="2015-05" db="EMBL/GenBank/DDBJ databases">
        <title>Complete genome sequence of Corynebacterium testudinoris DSM 44614, recovered from necrotic lesions in the mouth of a tortoise.</title>
        <authorList>
            <person name="Ruckert C."/>
            <person name="Albersmeier A."/>
            <person name="Winkler A."/>
            <person name="Tauch A."/>
        </authorList>
    </citation>
    <scope>NUCLEOTIDE SEQUENCE [LARGE SCALE GENOMIC DNA]</scope>
    <source>
        <strain evidence="3">DSM 44614</strain>
    </source>
</reference>
<dbReference type="STRING" id="136857.CTEST_12535"/>
<dbReference type="InterPro" id="IPR052934">
    <property type="entry name" value="Methyl-DNA_Rec/Restrict_Enz"/>
</dbReference>
<feature type="domain" description="AAA+ ATPase" evidence="1">
    <location>
        <begin position="218"/>
        <end position="431"/>
    </location>
</feature>
<protein>
    <submittedName>
        <fullName evidence="2">ATPase family protein associated with various cellular activities (AAA)</fullName>
    </submittedName>
</protein>
<evidence type="ECO:0000259" key="1">
    <source>
        <dbReference type="SMART" id="SM00382"/>
    </source>
</evidence>
<dbReference type="InterPro" id="IPR027417">
    <property type="entry name" value="P-loop_NTPase"/>
</dbReference>
<dbReference type="GO" id="GO:0016887">
    <property type="term" value="F:ATP hydrolysis activity"/>
    <property type="evidence" value="ECO:0007669"/>
    <property type="project" value="InterPro"/>
</dbReference>
<evidence type="ECO:0000313" key="3">
    <source>
        <dbReference type="Proteomes" id="UP000035540"/>
    </source>
</evidence>
<dbReference type="InterPro" id="IPR011704">
    <property type="entry name" value="ATPase_dyneun-rel_AAA"/>
</dbReference>
<keyword evidence="3" id="KW-1185">Reference proteome</keyword>
<name>A0A0G3HD71_9CORY</name>
<dbReference type="GO" id="GO:0005524">
    <property type="term" value="F:ATP binding"/>
    <property type="evidence" value="ECO:0007669"/>
    <property type="project" value="InterPro"/>
</dbReference>
<dbReference type="Proteomes" id="UP000035540">
    <property type="component" value="Chromosome"/>
</dbReference>
<dbReference type="SMART" id="SM00382">
    <property type="entry name" value="AAA"/>
    <property type="match status" value="1"/>
</dbReference>
<accession>A0A0G3HD71</accession>
<dbReference type="KEGG" id="cted:CTEST_12535"/>
<dbReference type="PANTHER" id="PTHR37291">
    <property type="entry name" value="5-METHYLCYTOSINE-SPECIFIC RESTRICTION ENZYME B"/>
    <property type="match status" value="1"/>
</dbReference>
<dbReference type="PANTHER" id="PTHR37291:SF1">
    <property type="entry name" value="TYPE IV METHYL-DIRECTED RESTRICTION ENZYME ECOKMCRB SUBUNIT"/>
    <property type="match status" value="1"/>
</dbReference>